<accession>A0A917UM78</accession>
<dbReference type="SUPFAM" id="SSF46689">
    <property type="entry name" value="Homeodomain-like"/>
    <property type="match status" value="2"/>
</dbReference>
<dbReference type="InterPro" id="IPR018062">
    <property type="entry name" value="HTH_AraC-typ_CS"/>
</dbReference>
<dbReference type="InterPro" id="IPR018060">
    <property type="entry name" value="HTH_AraC"/>
</dbReference>
<evidence type="ECO:0000313" key="6">
    <source>
        <dbReference type="Proteomes" id="UP000657574"/>
    </source>
</evidence>
<evidence type="ECO:0000256" key="2">
    <source>
        <dbReference type="ARBA" id="ARBA00023125"/>
    </source>
</evidence>
<keyword evidence="1" id="KW-0805">Transcription regulation</keyword>
<evidence type="ECO:0000313" key="5">
    <source>
        <dbReference type="EMBL" id="GGJ67648.1"/>
    </source>
</evidence>
<dbReference type="PANTHER" id="PTHR46796:SF7">
    <property type="entry name" value="ARAC FAMILY TRANSCRIPTIONAL REGULATOR"/>
    <property type="match status" value="1"/>
</dbReference>
<evidence type="ECO:0000256" key="3">
    <source>
        <dbReference type="ARBA" id="ARBA00023163"/>
    </source>
</evidence>
<name>A0A917UM78_9ACTN</name>
<evidence type="ECO:0000259" key="4">
    <source>
        <dbReference type="PROSITE" id="PS01124"/>
    </source>
</evidence>
<dbReference type="Gene3D" id="1.10.10.60">
    <property type="entry name" value="Homeodomain-like"/>
    <property type="match status" value="2"/>
</dbReference>
<evidence type="ECO:0000256" key="1">
    <source>
        <dbReference type="ARBA" id="ARBA00023015"/>
    </source>
</evidence>
<dbReference type="PROSITE" id="PS00041">
    <property type="entry name" value="HTH_ARAC_FAMILY_1"/>
    <property type="match status" value="1"/>
</dbReference>
<keyword evidence="2" id="KW-0238">DNA-binding</keyword>
<dbReference type="SMART" id="SM00342">
    <property type="entry name" value="HTH_ARAC"/>
    <property type="match status" value="1"/>
</dbReference>
<dbReference type="EMBL" id="BMQA01000099">
    <property type="protein sequence ID" value="GGJ67648.1"/>
    <property type="molecule type" value="Genomic_DNA"/>
</dbReference>
<proteinExistence type="predicted"/>
<comment type="caution">
    <text evidence="5">The sequence shown here is derived from an EMBL/GenBank/DDBJ whole genome shotgun (WGS) entry which is preliminary data.</text>
</comment>
<dbReference type="GO" id="GO:0043565">
    <property type="term" value="F:sequence-specific DNA binding"/>
    <property type="evidence" value="ECO:0007669"/>
    <property type="project" value="InterPro"/>
</dbReference>
<reference evidence="5" key="2">
    <citation type="submission" date="2020-09" db="EMBL/GenBank/DDBJ databases">
        <authorList>
            <person name="Sun Q."/>
            <person name="Ohkuma M."/>
        </authorList>
    </citation>
    <scope>NUCLEOTIDE SEQUENCE</scope>
    <source>
        <strain evidence="5">JCM 3086</strain>
    </source>
</reference>
<dbReference type="InterPro" id="IPR009057">
    <property type="entry name" value="Homeodomain-like_sf"/>
</dbReference>
<dbReference type="InterPro" id="IPR050204">
    <property type="entry name" value="AraC_XylS_family_regulators"/>
</dbReference>
<dbReference type="PANTHER" id="PTHR46796">
    <property type="entry name" value="HTH-TYPE TRANSCRIPTIONAL ACTIVATOR RHAS-RELATED"/>
    <property type="match status" value="1"/>
</dbReference>
<gene>
    <name evidence="5" type="ORF">GCM10010121_092970</name>
</gene>
<keyword evidence="3" id="KW-0804">Transcription</keyword>
<sequence length="428" mass="45641">MNGLFAAARHEPTRGGVGGIRGGDAQPFGLDAIVGRHCGAAPALPSASVLAGPSPMGPPVTLTSLAGQVDVGEDLVGGGERSAARVERLLISEVLVMAPVCVRLVELRMLDKTNFLRESSTMAIDHLSEVLDLIEVRGQISSAFAVRGQWVTQSVIASPLKLSVMVRGRCRLSTDGLDVPIEMEAGDVAVLTGRSWLRAEGGAGDGPLVEFAPEAGDYALRIGGADFAVDDVVLGGHVELNPAGAALLTQALPPVTRIRASDTAAPALRTCVDRLVQEVTGERMGASFAVRQHAQLLILEVLRAYLDQAELSPGWLRALTDDRLRPALTLMHGEPGRSWGLEELARAAAMSRTSFAVRFRSVAGVPPLTYLNSWRMLLARRALRDDDIRIGALAAQLGYTSESAFSTAFKREVGEAPLRYRYRLRQAS</sequence>
<keyword evidence="6" id="KW-1185">Reference proteome</keyword>
<dbReference type="PROSITE" id="PS01124">
    <property type="entry name" value="HTH_ARAC_FAMILY_2"/>
    <property type="match status" value="1"/>
</dbReference>
<dbReference type="InterPro" id="IPR032783">
    <property type="entry name" value="AraC_lig"/>
</dbReference>
<dbReference type="Proteomes" id="UP000657574">
    <property type="component" value="Unassembled WGS sequence"/>
</dbReference>
<protein>
    <recommendedName>
        <fullName evidence="4">HTH araC/xylS-type domain-containing protein</fullName>
    </recommendedName>
</protein>
<dbReference type="AlphaFoldDB" id="A0A917UM78"/>
<reference evidence="5" key="1">
    <citation type="journal article" date="2014" name="Int. J. Syst. Evol. Microbiol.">
        <title>Complete genome sequence of Corynebacterium casei LMG S-19264T (=DSM 44701T), isolated from a smear-ripened cheese.</title>
        <authorList>
            <consortium name="US DOE Joint Genome Institute (JGI-PGF)"/>
            <person name="Walter F."/>
            <person name="Albersmeier A."/>
            <person name="Kalinowski J."/>
            <person name="Ruckert C."/>
        </authorList>
    </citation>
    <scope>NUCLEOTIDE SEQUENCE</scope>
    <source>
        <strain evidence="5">JCM 3086</strain>
    </source>
</reference>
<dbReference type="GO" id="GO:0003700">
    <property type="term" value="F:DNA-binding transcription factor activity"/>
    <property type="evidence" value="ECO:0007669"/>
    <property type="project" value="InterPro"/>
</dbReference>
<dbReference type="Pfam" id="PF12852">
    <property type="entry name" value="Cupin_6"/>
    <property type="match status" value="1"/>
</dbReference>
<feature type="domain" description="HTH araC/xylS-type" evidence="4">
    <location>
        <begin position="325"/>
        <end position="423"/>
    </location>
</feature>
<organism evidence="5 6">
    <name type="scientific">Streptomyces brasiliensis</name>
    <dbReference type="NCBI Taxonomy" id="1954"/>
    <lineage>
        <taxon>Bacteria</taxon>
        <taxon>Bacillati</taxon>
        <taxon>Actinomycetota</taxon>
        <taxon>Actinomycetes</taxon>
        <taxon>Kitasatosporales</taxon>
        <taxon>Streptomycetaceae</taxon>
        <taxon>Streptomyces</taxon>
    </lineage>
</organism>
<dbReference type="Pfam" id="PF12833">
    <property type="entry name" value="HTH_18"/>
    <property type="match status" value="1"/>
</dbReference>